<name>A0A0L6VVL6_9BASI</name>
<evidence type="ECO:0000313" key="2">
    <source>
        <dbReference type="Proteomes" id="UP000037035"/>
    </source>
</evidence>
<sequence>KFSAVKPKSTQHTLEKDSQLPSESVFISTAVGNREIKWLQVLLKATWTPPILQRFSYLLLDTKQFASHLSLKSALHKTNPHFNLVPFHCEYVLWPTAHGFVC</sequence>
<accession>A0A0L6VVL6</accession>
<dbReference type="EMBL" id="LAVV01000007">
    <property type="protein sequence ID" value="KNZ64716.1"/>
    <property type="molecule type" value="Genomic_DNA"/>
</dbReference>
<dbReference type="VEuPathDB" id="FungiDB:VP01_10006g1"/>
<protein>
    <submittedName>
        <fullName evidence="1">Uncharacterized protein</fullName>
    </submittedName>
</protein>
<dbReference type="Proteomes" id="UP000037035">
    <property type="component" value="Unassembled WGS sequence"/>
</dbReference>
<dbReference type="AlphaFoldDB" id="A0A0L6VVL6"/>
<organism evidence="1 2">
    <name type="scientific">Puccinia sorghi</name>
    <dbReference type="NCBI Taxonomy" id="27349"/>
    <lineage>
        <taxon>Eukaryota</taxon>
        <taxon>Fungi</taxon>
        <taxon>Dikarya</taxon>
        <taxon>Basidiomycota</taxon>
        <taxon>Pucciniomycotina</taxon>
        <taxon>Pucciniomycetes</taxon>
        <taxon>Pucciniales</taxon>
        <taxon>Pucciniaceae</taxon>
        <taxon>Puccinia</taxon>
    </lineage>
</organism>
<gene>
    <name evidence="1" type="ORF">VP01_10006g1</name>
</gene>
<proteinExistence type="predicted"/>
<comment type="caution">
    <text evidence="1">The sequence shown here is derived from an EMBL/GenBank/DDBJ whole genome shotgun (WGS) entry which is preliminary data.</text>
</comment>
<dbReference type="STRING" id="27349.A0A0L6VVL6"/>
<keyword evidence="2" id="KW-1185">Reference proteome</keyword>
<evidence type="ECO:0000313" key="1">
    <source>
        <dbReference type="EMBL" id="KNZ64716.1"/>
    </source>
</evidence>
<reference evidence="1 2" key="1">
    <citation type="submission" date="2015-08" db="EMBL/GenBank/DDBJ databases">
        <title>Next Generation Sequencing and Analysis of the Genome of Puccinia sorghi L Schw, the Causal Agent of Maize Common Rust.</title>
        <authorList>
            <person name="Rochi L."/>
            <person name="Burguener G."/>
            <person name="Darino M."/>
            <person name="Turjanski A."/>
            <person name="Kreff E."/>
            <person name="Dieguez M.J."/>
            <person name="Sacco F."/>
        </authorList>
    </citation>
    <scope>NUCLEOTIDE SEQUENCE [LARGE SCALE GENOMIC DNA]</scope>
    <source>
        <strain evidence="1 2">RO10H11247</strain>
    </source>
</reference>
<feature type="non-terminal residue" evidence="1">
    <location>
        <position position="1"/>
    </location>
</feature>